<dbReference type="PANTHER" id="PTHR14413">
    <property type="entry name" value="RIBOSOMAL PROTEIN L17"/>
    <property type="match status" value="1"/>
</dbReference>
<comment type="subunit">
    <text evidence="4">Part of the 50S ribosomal subunit. Contacts protein L32.</text>
</comment>
<evidence type="ECO:0000256" key="2">
    <source>
        <dbReference type="ARBA" id="ARBA00022980"/>
    </source>
</evidence>
<evidence type="ECO:0000256" key="1">
    <source>
        <dbReference type="ARBA" id="ARBA00008777"/>
    </source>
</evidence>
<evidence type="ECO:0000256" key="5">
    <source>
        <dbReference type="RuleBase" id="RU000660"/>
    </source>
</evidence>
<keyword evidence="2 4" id="KW-0689">Ribosomal protein</keyword>
<evidence type="ECO:0000313" key="6">
    <source>
        <dbReference type="EMBL" id="HDD52837.1"/>
    </source>
</evidence>
<dbReference type="SUPFAM" id="SSF64263">
    <property type="entry name" value="Prokaryotic ribosomal protein L17"/>
    <property type="match status" value="1"/>
</dbReference>
<dbReference type="PANTHER" id="PTHR14413:SF16">
    <property type="entry name" value="LARGE RIBOSOMAL SUBUNIT PROTEIN BL17M"/>
    <property type="match status" value="1"/>
</dbReference>
<dbReference type="GO" id="GO:0003735">
    <property type="term" value="F:structural constituent of ribosome"/>
    <property type="evidence" value="ECO:0007669"/>
    <property type="project" value="InterPro"/>
</dbReference>
<comment type="similarity">
    <text evidence="1 4 5">Belongs to the bacterial ribosomal protein bL17 family.</text>
</comment>
<gene>
    <name evidence="4" type="primary">rplQ</name>
    <name evidence="6" type="ORF">ENF32_02055</name>
</gene>
<dbReference type="HAMAP" id="MF_01368">
    <property type="entry name" value="Ribosomal_bL17"/>
    <property type="match status" value="1"/>
</dbReference>
<dbReference type="Proteomes" id="UP000885690">
    <property type="component" value="Unassembled WGS sequence"/>
</dbReference>
<evidence type="ECO:0000256" key="3">
    <source>
        <dbReference type="ARBA" id="ARBA00023274"/>
    </source>
</evidence>
<dbReference type="InterPro" id="IPR047859">
    <property type="entry name" value="Ribosomal_bL17_CS"/>
</dbReference>
<protein>
    <recommendedName>
        <fullName evidence="4">Large ribosomal subunit protein bL17</fullName>
    </recommendedName>
</protein>
<accession>A0A7C0Y8T7</accession>
<sequence>MRHGKRVPKLGRTAAHRKAMLRNMVTDLFRHERIETTLPKAKALRPLAEKMVTLGKRGDLHARRQALAVVRDKGVVHKLFTELAERYKDRQGGYVRILKLGYRRGDNAPMALVEMVDAPVREVPSEGE</sequence>
<dbReference type="InterPro" id="IPR036373">
    <property type="entry name" value="Ribosomal_bL17_sf"/>
</dbReference>
<dbReference type="InterPro" id="IPR000456">
    <property type="entry name" value="Ribosomal_bL17"/>
</dbReference>
<comment type="caution">
    <text evidence="6">The sequence shown here is derived from an EMBL/GenBank/DDBJ whole genome shotgun (WGS) entry which is preliminary data.</text>
</comment>
<dbReference type="FunFam" id="3.90.1030.10:FF:000001">
    <property type="entry name" value="50S ribosomal protein L17"/>
    <property type="match status" value="1"/>
</dbReference>
<dbReference type="Pfam" id="PF01196">
    <property type="entry name" value="Ribosomal_L17"/>
    <property type="match status" value="1"/>
</dbReference>
<dbReference type="NCBIfam" id="TIGR00059">
    <property type="entry name" value="L17"/>
    <property type="match status" value="1"/>
</dbReference>
<dbReference type="AlphaFoldDB" id="A0A7C0Y8T7"/>
<dbReference type="GO" id="GO:0022625">
    <property type="term" value="C:cytosolic large ribosomal subunit"/>
    <property type="evidence" value="ECO:0007669"/>
    <property type="project" value="TreeGrafter"/>
</dbReference>
<reference evidence="6" key="1">
    <citation type="journal article" date="2020" name="mSystems">
        <title>Genome- and Community-Level Interaction Insights into Carbon Utilization and Element Cycling Functions of Hydrothermarchaeota in Hydrothermal Sediment.</title>
        <authorList>
            <person name="Zhou Z."/>
            <person name="Liu Y."/>
            <person name="Xu W."/>
            <person name="Pan J."/>
            <person name="Luo Z.H."/>
            <person name="Li M."/>
        </authorList>
    </citation>
    <scope>NUCLEOTIDE SEQUENCE [LARGE SCALE GENOMIC DNA]</scope>
    <source>
        <strain evidence="6">HyVt-115</strain>
    </source>
</reference>
<dbReference type="EMBL" id="DQWS01000077">
    <property type="protein sequence ID" value="HDD52837.1"/>
    <property type="molecule type" value="Genomic_DNA"/>
</dbReference>
<organism evidence="6">
    <name type="scientific">Thermosulfidibacter takaii</name>
    <dbReference type="NCBI Taxonomy" id="412593"/>
    <lineage>
        <taxon>Bacteria</taxon>
        <taxon>Pseudomonadati</taxon>
        <taxon>Thermosulfidibacterota</taxon>
        <taxon>Thermosulfidibacteria</taxon>
        <taxon>Thermosulfidibacterales</taxon>
        <taxon>Thermosulfidibacteraceae</taxon>
    </lineage>
</organism>
<keyword evidence="3 4" id="KW-0687">Ribonucleoprotein</keyword>
<dbReference type="PROSITE" id="PS01167">
    <property type="entry name" value="RIBOSOMAL_L17"/>
    <property type="match status" value="1"/>
</dbReference>
<dbReference type="Gene3D" id="3.90.1030.10">
    <property type="entry name" value="Ribosomal protein L17"/>
    <property type="match status" value="1"/>
</dbReference>
<dbReference type="GO" id="GO:0006412">
    <property type="term" value="P:translation"/>
    <property type="evidence" value="ECO:0007669"/>
    <property type="project" value="UniProtKB-UniRule"/>
</dbReference>
<proteinExistence type="inferred from homology"/>
<name>A0A7C0Y8T7_9BACT</name>
<evidence type="ECO:0000256" key="4">
    <source>
        <dbReference type="HAMAP-Rule" id="MF_01368"/>
    </source>
</evidence>